<accession>A0ABS9P3B8</accession>
<gene>
    <name evidence="6" type="ORF">HOP52_00610</name>
</gene>
<keyword evidence="7" id="KW-1185">Reference proteome</keyword>
<evidence type="ECO:0000313" key="6">
    <source>
        <dbReference type="EMBL" id="MCG6656278.1"/>
    </source>
</evidence>
<keyword evidence="4" id="KW-0963">Cytoplasm</keyword>
<dbReference type="InterPro" id="IPR050531">
    <property type="entry name" value="SdhE_FAD_assembly_factor"/>
</dbReference>
<proteinExistence type="inferred from homology"/>
<evidence type="ECO:0000256" key="5">
    <source>
        <dbReference type="ARBA" id="ARBA00023186"/>
    </source>
</evidence>
<evidence type="ECO:0000256" key="4">
    <source>
        <dbReference type="ARBA" id="ARBA00022490"/>
    </source>
</evidence>
<protein>
    <recommendedName>
        <fullName evidence="3">FAD assembly factor SdhE</fullName>
    </recommendedName>
</protein>
<comment type="similarity">
    <text evidence="2">Belongs to the SdhE FAD assembly factor family.</text>
</comment>
<dbReference type="SUPFAM" id="SSF109910">
    <property type="entry name" value="YgfY-like"/>
    <property type="match status" value="1"/>
</dbReference>
<evidence type="ECO:0000256" key="2">
    <source>
        <dbReference type="ARBA" id="ARBA00008571"/>
    </source>
</evidence>
<name>A0ABS9P3B8_9GAMM</name>
<sequence>MLPRIDGSGILAVHSPGHSRPTLSEATNPDAAALRKRLYWHSRRGMWELDLLLIPFLEHCYDDLDDVDQAAYRELIKEEDQDLFAWLMRREAPTDAAFCRIVELIQAHADNPDNDTRRPV</sequence>
<evidence type="ECO:0000313" key="7">
    <source>
        <dbReference type="Proteomes" id="UP000814385"/>
    </source>
</evidence>
<dbReference type="Pfam" id="PF03937">
    <property type="entry name" value="Sdh5"/>
    <property type="match status" value="1"/>
</dbReference>
<dbReference type="InterPro" id="IPR005631">
    <property type="entry name" value="SDH"/>
</dbReference>
<comment type="subcellular location">
    <subcellularLocation>
        <location evidence="1">Cytoplasm</location>
    </subcellularLocation>
</comment>
<keyword evidence="5" id="KW-0143">Chaperone</keyword>
<evidence type="ECO:0000256" key="1">
    <source>
        <dbReference type="ARBA" id="ARBA00004496"/>
    </source>
</evidence>
<dbReference type="PANTHER" id="PTHR39585">
    <property type="entry name" value="FAD ASSEMBLY FACTOR SDHE"/>
    <property type="match status" value="1"/>
</dbReference>
<dbReference type="EMBL" id="JABFUC010000001">
    <property type="protein sequence ID" value="MCG6656278.1"/>
    <property type="molecule type" value="Genomic_DNA"/>
</dbReference>
<organism evidence="6 7">
    <name type="scientific">Billgrantia campisalis</name>
    <dbReference type="NCBI Taxonomy" id="74661"/>
    <lineage>
        <taxon>Bacteria</taxon>
        <taxon>Pseudomonadati</taxon>
        <taxon>Pseudomonadota</taxon>
        <taxon>Gammaproteobacteria</taxon>
        <taxon>Oceanospirillales</taxon>
        <taxon>Halomonadaceae</taxon>
        <taxon>Billgrantia</taxon>
    </lineage>
</organism>
<dbReference type="PANTHER" id="PTHR39585:SF1">
    <property type="entry name" value="FAD ASSEMBLY FACTOR SDHE"/>
    <property type="match status" value="1"/>
</dbReference>
<dbReference type="Proteomes" id="UP000814385">
    <property type="component" value="Unassembled WGS sequence"/>
</dbReference>
<dbReference type="Gene3D" id="1.10.150.250">
    <property type="entry name" value="Flavinator of succinate dehydrogenase"/>
    <property type="match status" value="1"/>
</dbReference>
<comment type="caution">
    <text evidence="6">The sequence shown here is derived from an EMBL/GenBank/DDBJ whole genome shotgun (WGS) entry which is preliminary data.</text>
</comment>
<reference evidence="6 7" key="1">
    <citation type="submission" date="2020-05" db="EMBL/GenBank/DDBJ databases">
        <title>Comparative genomic analysis of denitrifying bacteria from Halomonas genus.</title>
        <authorList>
            <person name="Wang L."/>
            <person name="Shao Z."/>
        </authorList>
    </citation>
    <scope>NUCLEOTIDE SEQUENCE [LARGE SCALE GENOMIC DNA]</scope>
    <source>
        <strain evidence="6 7">A4</strain>
    </source>
</reference>
<dbReference type="InterPro" id="IPR036714">
    <property type="entry name" value="SDH_sf"/>
</dbReference>
<evidence type="ECO:0000256" key="3">
    <source>
        <dbReference type="ARBA" id="ARBA00019418"/>
    </source>
</evidence>